<evidence type="ECO:0000256" key="4">
    <source>
        <dbReference type="ARBA" id="ARBA00022723"/>
    </source>
</evidence>
<evidence type="ECO:0000259" key="10">
    <source>
        <dbReference type="Pfam" id="PF04389"/>
    </source>
</evidence>
<evidence type="ECO:0000256" key="3">
    <source>
        <dbReference type="ARBA" id="ARBA00022670"/>
    </source>
</evidence>
<proteinExistence type="inferred from homology"/>
<feature type="chain" id="PRO_5045834635" evidence="8">
    <location>
        <begin position="36"/>
        <end position="536"/>
    </location>
</feature>
<evidence type="ECO:0000259" key="9">
    <source>
        <dbReference type="Pfam" id="PF02225"/>
    </source>
</evidence>
<keyword evidence="3" id="KW-0645">Protease</keyword>
<dbReference type="InterPro" id="IPR045175">
    <property type="entry name" value="M28_fam"/>
</dbReference>
<name>A0ABR7L2G7_9PSEU</name>
<accession>A0ABR7L2G7</accession>
<reference evidence="11 12" key="1">
    <citation type="submission" date="2020-06" db="EMBL/GenBank/DDBJ databases">
        <title>Actinokineospora xiongansis sp. nov., isolated from soil of Baiyangdian.</title>
        <authorList>
            <person name="Zhang X."/>
        </authorList>
    </citation>
    <scope>NUCLEOTIDE SEQUENCE [LARGE SCALE GENOMIC DNA]</scope>
    <source>
        <strain evidence="11 12">HBU206404</strain>
    </source>
</reference>
<comment type="caution">
    <text evidence="11">The sequence shown here is derived from an EMBL/GenBank/DDBJ whole genome shotgun (WGS) entry which is preliminary data.</text>
</comment>
<protein>
    <submittedName>
        <fullName evidence="11">M28 family peptidase</fullName>
    </submittedName>
</protein>
<dbReference type="SUPFAM" id="SSF52025">
    <property type="entry name" value="PA domain"/>
    <property type="match status" value="1"/>
</dbReference>
<comment type="similarity">
    <text evidence="1">Belongs to the peptidase M28 family. M28A subfamily.</text>
</comment>
<dbReference type="Gene3D" id="3.50.30.30">
    <property type="match status" value="1"/>
</dbReference>
<dbReference type="Pfam" id="PF02225">
    <property type="entry name" value="PA"/>
    <property type="match status" value="1"/>
</dbReference>
<keyword evidence="6" id="KW-0378">Hydrolase</keyword>
<organism evidence="11 12">
    <name type="scientific">Actinokineospora xionganensis</name>
    <dbReference type="NCBI Taxonomy" id="2684470"/>
    <lineage>
        <taxon>Bacteria</taxon>
        <taxon>Bacillati</taxon>
        <taxon>Actinomycetota</taxon>
        <taxon>Actinomycetes</taxon>
        <taxon>Pseudonocardiales</taxon>
        <taxon>Pseudonocardiaceae</taxon>
        <taxon>Actinokineospora</taxon>
    </lineage>
</organism>
<feature type="signal peptide" evidence="8">
    <location>
        <begin position="1"/>
        <end position="35"/>
    </location>
</feature>
<keyword evidence="5 8" id="KW-0732">Signal</keyword>
<feature type="domain" description="Peptidase M28" evidence="10">
    <location>
        <begin position="258"/>
        <end position="473"/>
    </location>
</feature>
<evidence type="ECO:0000256" key="7">
    <source>
        <dbReference type="ARBA" id="ARBA00022833"/>
    </source>
</evidence>
<keyword evidence="12" id="KW-1185">Reference proteome</keyword>
<dbReference type="EMBL" id="JABVED010000003">
    <property type="protein sequence ID" value="MBC6446879.1"/>
    <property type="molecule type" value="Genomic_DNA"/>
</dbReference>
<dbReference type="CDD" id="cd03876">
    <property type="entry name" value="M28_SGAP_like"/>
    <property type="match status" value="1"/>
</dbReference>
<gene>
    <name evidence="11" type="ORF">GPZ80_06770</name>
</gene>
<dbReference type="Pfam" id="PF04389">
    <property type="entry name" value="Peptidase_M28"/>
    <property type="match status" value="1"/>
</dbReference>
<evidence type="ECO:0000256" key="8">
    <source>
        <dbReference type="SAM" id="SignalP"/>
    </source>
</evidence>
<dbReference type="SUPFAM" id="SSF53187">
    <property type="entry name" value="Zn-dependent exopeptidases"/>
    <property type="match status" value="1"/>
</dbReference>
<keyword evidence="7" id="KW-0862">Zinc</keyword>
<keyword evidence="2" id="KW-0031">Aminopeptidase</keyword>
<evidence type="ECO:0000256" key="1">
    <source>
        <dbReference type="ARBA" id="ARBA00005957"/>
    </source>
</evidence>
<keyword evidence="4" id="KW-0479">Metal-binding</keyword>
<dbReference type="InterPro" id="IPR007484">
    <property type="entry name" value="Peptidase_M28"/>
</dbReference>
<evidence type="ECO:0000313" key="11">
    <source>
        <dbReference type="EMBL" id="MBC6446879.1"/>
    </source>
</evidence>
<dbReference type="PANTHER" id="PTHR12147">
    <property type="entry name" value="METALLOPEPTIDASE M28 FAMILY MEMBER"/>
    <property type="match status" value="1"/>
</dbReference>
<evidence type="ECO:0000256" key="6">
    <source>
        <dbReference type="ARBA" id="ARBA00022801"/>
    </source>
</evidence>
<evidence type="ECO:0000313" key="12">
    <source>
        <dbReference type="Proteomes" id="UP000734823"/>
    </source>
</evidence>
<dbReference type="InterPro" id="IPR046450">
    <property type="entry name" value="PA_dom_sf"/>
</dbReference>
<evidence type="ECO:0000256" key="2">
    <source>
        <dbReference type="ARBA" id="ARBA00022438"/>
    </source>
</evidence>
<dbReference type="InterPro" id="IPR003137">
    <property type="entry name" value="PA_domain"/>
</dbReference>
<evidence type="ECO:0000256" key="5">
    <source>
        <dbReference type="ARBA" id="ARBA00022729"/>
    </source>
</evidence>
<dbReference type="Proteomes" id="UP000734823">
    <property type="component" value="Unassembled WGS sequence"/>
</dbReference>
<sequence length="536" mass="55335">MNKGICMPKSQTLRVGAAILVATGALAFTTIPSSAAPTASAELPDGPALARNLVKKVTGSGVNRHLIALQRIADQNGGIRAAGTPGHAKSAEYVESKLKGAGFDVSRHEFDFTFTQTLAEKLTVAGASVPISIMTYSLSTPVGGITADLAVVPVDADGTSGCEIADYTGVVATGKIALISRGGCTFAQKQIVAAEAGAVGAIVYNNTDGPLNGTLGDPAAAKLPTGGITKADGEALAAKGGSVTLELRALREERKSYNVIAQTKTGRKDNVVMAGAHLDSVIQGPGINDNGSGSAGLLETALQMGGSPRVSNAVRFAWWSAEELGLIGSTKYVDSLTFEQQVDIALYLNYDMIASPNAAYFVYDGDDSDAVGAGAGPYGSAQIEKAFVDFLGATGTPTQGTDFSGRSDYGRFIAVGIPAGGLFTGAEGIKTQAQADLWGGQANVAYDKCYHQKCDNLGNIDRVALDRNSDAIAWVTASYAVSTEEINGIPPRVQRAETRMAQTRMMRMQMANEDAAAAKAAGTDVVGCIHVDRPAA</sequence>
<feature type="domain" description="PA" evidence="9">
    <location>
        <begin position="148"/>
        <end position="236"/>
    </location>
</feature>
<dbReference type="Gene3D" id="3.40.630.10">
    <property type="entry name" value="Zn peptidases"/>
    <property type="match status" value="1"/>
</dbReference>
<dbReference type="InterPro" id="IPR041756">
    <property type="entry name" value="M28_SGAP-like"/>
</dbReference>
<dbReference type="PANTHER" id="PTHR12147:SF26">
    <property type="entry name" value="PEPTIDASE M28 DOMAIN-CONTAINING PROTEIN"/>
    <property type="match status" value="1"/>
</dbReference>